<evidence type="ECO:0000256" key="1">
    <source>
        <dbReference type="SAM" id="MobiDB-lite"/>
    </source>
</evidence>
<reference evidence="2 3" key="1">
    <citation type="submission" date="2020-01" db="EMBL/GenBank/DDBJ databases">
        <title>Complete genome sequence of a human oral phylogroup 1 Treponema sp. strain ATCC 700766, originally isolated from periodontitis dental plaque.</title>
        <authorList>
            <person name="Chan Y."/>
            <person name="Huo Y.-B."/>
            <person name="Yu X.-L."/>
            <person name="Zeng H."/>
            <person name="Leung W.-K."/>
            <person name="Watt R.M."/>
        </authorList>
    </citation>
    <scope>NUCLEOTIDE SEQUENCE [LARGE SCALE GENOMIC DNA]</scope>
    <source>
        <strain evidence="2 3">OMZ 804</strain>
    </source>
</reference>
<organism evidence="2 3">
    <name type="scientific">Treponema vincentii</name>
    <dbReference type="NCBI Taxonomy" id="69710"/>
    <lineage>
        <taxon>Bacteria</taxon>
        <taxon>Pseudomonadati</taxon>
        <taxon>Spirochaetota</taxon>
        <taxon>Spirochaetia</taxon>
        <taxon>Spirochaetales</taxon>
        <taxon>Treponemataceae</taxon>
        <taxon>Treponema</taxon>
    </lineage>
</organism>
<dbReference type="EMBL" id="CP048020">
    <property type="protein sequence ID" value="QHX43466.1"/>
    <property type="molecule type" value="Genomic_DNA"/>
</dbReference>
<accession>A0A6P1Y0W0</accession>
<feature type="compositionally biased region" description="Polar residues" evidence="1">
    <location>
        <begin position="14"/>
        <end position="23"/>
    </location>
</feature>
<protein>
    <submittedName>
        <fullName evidence="2">Uncharacterized protein</fullName>
    </submittedName>
</protein>
<sequence length="133" mass="15473">MNNRRGHRKENRYTENTTVNNKPYISPQHEDPTELFTCPRCGKPIKDLSAALADKTDGKPVHFDCVLNFLKQNEVLHENEAISYIGQGRFAVIKYASMVTMKEFTIVRIIEWEDKNQRAEWRGTIADRFSLID</sequence>
<feature type="region of interest" description="Disordered" evidence="1">
    <location>
        <begin position="1"/>
        <end position="33"/>
    </location>
</feature>
<dbReference type="RefSeq" id="WP_162663786.1">
    <property type="nucleotide sequence ID" value="NZ_CP048020.1"/>
</dbReference>
<gene>
    <name evidence="2" type="ORF">GWP43_08430</name>
</gene>
<dbReference type="Proteomes" id="UP000464374">
    <property type="component" value="Chromosome"/>
</dbReference>
<name>A0A6P1Y0W0_9SPIR</name>
<proteinExistence type="predicted"/>
<evidence type="ECO:0000313" key="3">
    <source>
        <dbReference type="Proteomes" id="UP000464374"/>
    </source>
</evidence>
<dbReference type="KEGG" id="trz:GWP43_08430"/>
<evidence type="ECO:0000313" key="2">
    <source>
        <dbReference type="EMBL" id="QHX43466.1"/>
    </source>
</evidence>
<dbReference type="AlphaFoldDB" id="A0A6P1Y0W0"/>
<feature type="compositionally biased region" description="Basic residues" evidence="1">
    <location>
        <begin position="1"/>
        <end position="10"/>
    </location>
</feature>